<evidence type="ECO:0000313" key="3">
    <source>
        <dbReference type="Proteomes" id="UP000290283"/>
    </source>
</evidence>
<accession>A0A4Q1K6W2</accession>
<feature type="signal peptide" evidence="1">
    <location>
        <begin position="1"/>
        <end position="21"/>
    </location>
</feature>
<keyword evidence="1" id="KW-0732">Signal</keyword>
<name>A0A4Q1K6W2_9FLAO</name>
<dbReference type="Pfam" id="PF13585">
    <property type="entry name" value="CHU_C"/>
    <property type="match status" value="1"/>
</dbReference>
<dbReference type="Proteomes" id="UP000290283">
    <property type="component" value="Unassembled WGS sequence"/>
</dbReference>
<proteinExistence type="predicted"/>
<reference evidence="3" key="1">
    <citation type="submission" date="2019-01" db="EMBL/GenBank/DDBJ databases">
        <title>Cytophagaceae bacterium strain CAR-16.</title>
        <authorList>
            <person name="Chen W.-M."/>
        </authorList>
    </citation>
    <scope>NUCLEOTIDE SEQUENCE [LARGE SCALE GENOMIC DNA]</scope>
    <source>
        <strain evidence="3">LLJ-11</strain>
    </source>
</reference>
<organism evidence="2 3">
    <name type="scientific">Flavobacterium amnicola</name>
    <dbReference type="NCBI Taxonomy" id="2506422"/>
    <lineage>
        <taxon>Bacteria</taxon>
        <taxon>Pseudomonadati</taxon>
        <taxon>Bacteroidota</taxon>
        <taxon>Flavobacteriia</taxon>
        <taxon>Flavobacteriales</taxon>
        <taxon>Flavobacteriaceae</taxon>
        <taxon>Flavobacterium</taxon>
    </lineage>
</organism>
<keyword evidence="3" id="KW-1185">Reference proteome</keyword>
<evidence type="ECO:0000256" key="1">
    <source>
        <dbReference type="SAM" id="SignalP"/>
    </source>
</evidence>
<dbReference type="InterPro" id="IPR025667">
    <property type="entry name" value="SprB_repeat"/>
</dbReference>
<dbReference type="InterPro" id="IPR026341">
    <property type="entry name" value="T9SS_type_B"/>
</dbReference>
<dbReference type="EMBL" id="SBKO01000001">
    <property type="protein sequence ID" value="RXR20984.1"/>
    <property type="molecule type" value="Genomic_DNA"/>
</dbReference>
<sequence>MRLKPYLMSLVLLVCTLNAFAQIADPFAPPRYNQRLKGDILQFGNNILSAHPSNAYNTVGNPSTANDQTNMVYVDIDGDPTTFSSSSANLQVPNTSRDCYRISYAALYWSATYRTGDRSQLHQVKFKTPGSANYTDITGTLVYDEGVGNLLGNSCDPYAAYADVTSLITPTNAEGVYTVANVRASLGDNDADNDGNVDCPGGNAGGWILFIVYEDPRLPGKFITTFDGFAGINGTNSLTIPVNGFNTIPTGNVNAKLAFAALEGDNKITGDALDIRGLQGNPPFSTMGGGIRPTNNFFNSSFTDVSGNQSGRNPNSQNALGFDSGITDVANPANSVLGNNETNAEVRLRTSGDQYYLFFLGFSVEIIEPDILLTKEVENIAGQPIGNSNVTMCQELNYVIGFDNIGNDDAEGVDSQPAPYGNAYILIRDVLPINTTLVSVDVSNVPGTIVVPNPGNPRDLSIYVPRQYVTANESHHEIIIRVRVACTCEELTTACSNLILNQAFITYQGVVSNIVISNDPSSATFNLNCNSGSSDATNFLVGIDSCVYNTDVIICGTNATLTAGSGFDNYVWTGPAGATFVPNNTSQTVTVNMLGTYTVNGTDAVCRPIVQTFNVIQFGAGLTNPIIPYDENPTPVICTDNGERLPYIFLCGSGDSQLLQTNITNATNVQWFLYNPALAGCGPYPATNCPVTNAACWTNQVGTGSNYTVTAAGMYSVVFTFPGGCTRTFYFNVYQNLLDPQIVKEDIICGSPGSITVTNVSGSGYEYQLLNGAVVVFPWQPSNIFTPINTAGTYTVQVRPTTFSGGCVFTVPNIGIQVLDVTVTTIVTQPLCFGEQGAINIQITGVPGQYYYTLHQGTIAGPVVGSVGPTNATFNVFSNLTPGQTYTWETHTDDGCSRTGTFTINNPPQLVVNSAITVPLTSCTDGEITVNVSGGTPPYFYYVNSLPPAPFTTSNVIPVTTPGTYTITVYDSNNCFASTQQIITLTPPPTFTVSSTNILCYGTNSGTITFNVTNANGNALMYSIDGGVTWQSNPVFTNVPPGAYSAVVQYTFGTAVCTSVPQNITITEPAQALTASGGVAAVACDSNGGNGIVRITNVQGGTPYPAPNPYQYNFGSGYQNSNQANLPPGTYTISVRDANLCEFFMTVTLDPIPAPPTINVGAPTFNCNGSATSTVTVNNGASSYTYTYSINPPLVPPHDPNSNVFQNVQCGNSVVTVNYTLVSPPTFSNLLNEDFGIGNDTTSPGINPAYCFERQINNPAIYCKTGPQINDGDYSVTKRILFPFGAWYPFLDHTTNGTNPNARFLAINIGGVAGVGGILYSKPITDIIPNQDIRVSLWAANLLRIDPSNTQSPPDLTIQLVRDLGLPTETIIAASNTGNIPKSNAWINYQLTLNPGPNTSLSFVIRSNIAVTSGNDVVIDDINVFQLPVACLTTRNFPINIPCNQAFTAQVTGHRDVSCAGANDATITVAAQNFNTTNGFQVSMDNGATWVTYFTSPQTIPVPAAYPGFVLIRYDAAPGNAACSFNLPQTIITPTPLTLSAVNTAVTCLAGATITATAGGGTPAYQYQLTTSLGAVVVAYQSSNVFTNIPAGSYIVTVRDFNLCTRTFPISFVGPTTPILTLSPTSDFCFDSGNQATLVVTASNGVAPYSFSINGSAYVPSNTPVNSHTFSNLVPGTYTISVTDSFGCTNTAVFTQTINPQLTVNTVLTKDFDCTASPNAVITGTIAGGYPGYTYAVSYNSGAFVNLGAVAGSSFTYSIPTANPGTYQFQITDTRGCTVLSTITTINALSIPVLTINPLAQNLACFGDSTGSVTWSVAGGTPVFTINILNNTTGINYGTQTSGLPAGNYTATVTDSKSCTDTENFVITQPAQLTFTPAITPITCNPVGGYTLGQICANAVTGGTAPFTYTLVDLTGGTANQVFGPTAATTHCFTGVDFGIYDIFVTDANGCTFVRPNQVMSNPPSDLTFVVSPTIPSCAAGATIDVTLVGAIGAGPFQFGIVNLTAFPWSSSFANASNPPFQHQFTGLAPGTFYTIVVRDLTTGCYYFEAVNTATPTNSTLNPTYTPNNVTCRGANDGSITITGISGIHPSTTSIQYTINYSPSNVPIGPAPTGTIVLPAVFPITIGGALTPGTYNIHFTEIGGPAISGCGITTAPFVISQSATVLALTATTTPDNCNVNAGVITAVASGGTAPYTYQYLVCGTPAPTASSLGWLPSNTFNAESGCYDVYVKDAFGCIRTVTVNIALDPTPVVAASVVNACATQNNFAINVTLPTAGIAPYSFSIDGGAYQVRIPPFTISGLSSGTHTVQVRDNNGCGNLVSVTILAPLSASGTFTTQPTCRNADGTITVVATGGSGNYTYTLAPTTNATGVFTGIAPGTYTVTITDTTTTCTTTATVTLVAPIDPTFTATSTPPSCNGGSNGSLVVNLTGANVDPVYTYQIIAPIGFATGPQTSNVFNGLPAGPYTIQVNSGRGCFATQIFNIGQPPVVNVPAPAVTQFACNAGTNSFNLATITVNGVTGGTGTYTIYEFVLGGTVVQSGSSNVYSTANTAGGTYTVNVYDTNGCLGSTTAVINPFISISNPVVTVVNPITCTTLENITVSVTTTGGPAPVYNYTINSIPPGFTQSNTTGIFNGLPIGDYLITITNPVTNCSVEIIHYVFDPNTFDINTSLITNVSCVGGNNGSVNLTFVDNQLSPTNDAGPFNYVVTNTTTPLVIAGSSATAGPTLISGLTAGLYTVTATLVNSPRCTVTTNFIILEPSQVLDITATQTPLTCAPGNDASITVVATGGWGSYSYTLNPGAVTNTTGVFTGLTGTINYTITVTDALGCQDFVNVTITRPAQITANPIANVQLTCFGVNNGSVTVTGVTGGQNSPTDYVYTLTYPDGSVSGPQASPTFNNLSPGNYSVVINDPFNCLSAPIPFTVLPATQIIATLTKVPNSQVCDTSQEQLLLTASGGTGVFFYSLSQAGPWLPLLPNPLNLGLLPAGPHTYYVRDSNNCTAVVSNTVVIDTLDPLTLAILPITDFVLDCSYDVGTIYAQATGGEGAYTYTLLPGGATNTTGIFNGIGQGVYTVQVTSGDCTMVQTPVQIDAPEELRVTAVAHNTKCSYTNDGDIVITLTGVDGRPIQYELISSDGVYTGSQSFDIPDPSQPFTIPNLGPGTYTLNVHTVPSNCGPLPISLVINRPNPIAFDATVMQNETCFNAADGEIIVDNITGGTTLDALGNPIPNPYQITLNYVIDNTTNPPTDNSVYVPLNNLAGAGTHVFPSLAAGTYLINVTDGNGCDFPQSVTIIPGDNYEPIVQVTYPCNPLTNEPMVRIEVLNTVAPNAFGPGYTFQLDGFPAQSSPIFESTNPVYTAALSIPTNHSIMVFSPTGCNKPALDPADGDAVFDVTPLTALDVVLSQGGLNTALATASGGSGNYSYTFYANGQEVQSGSSNTYVYFQQYNSIGVVVTDNISGCNIEKSRPLPYYPIFIPNVFTPGDGGGWAPDNTSNYPNLVTKIYDRYGRLVKTLPEGDRWDGKYEGKDLPSGDYWYVVKVDGKDADEYVGHFTLYR</sequence>
<dbReference type="Pfam" id="PF13573">
    <property type="entry name" value="SprB"/>
    <property type="match status" value="6"/>
</dbReference>
<gene>
    <name evidence="2" type="ORF">EQG63_03330</name>
</gene>
<evidence type="ECO:0000313" key="2">
    <source>
        <dbReference type="EMBL" id="RXR20984.1"/>
    </source>
</evidence>
<dbReference type="RefSeq" id="WP_129434415.1">
    <property type="nucleotide sequence ID" value="NZ_SBKO01000001.1"/>
</dbReference>
<dbReference type="NCBIfam" id="TIGR04131">
    <property type="entry name" value="Bac_Flav_CTERM"/>
    <property type="match status" value="1"/>
</dbReference>
<comment type="caution">
    <text evidence="2">The sequence shown here is derived from an EMBL/GenBank/DDBJ whole genome shotgun (WGS) entry which is preliminary data.</text>
</comment>
<protein>
    <submittedName>
        <fullName evidence="2">T9SS type B sorting domain-containing protein</fullName>
    </submittedName>
</protein>
<feature type="chain" id="PRO_5020461657" evidence="1">
    <location>
        <begin position="22"/>
        <end position="3555"/>
    </location>
</feature>
<dbReference type="OrthoDB" id="607469at2"/>